<evidence type="ECO:0000313" key="3">
    <source>
        <dbReference type="EMBL" id="UWZ39483.1"/>
    </source>
</evidence>
<accession>A0ABY5ZFM7</accession>
<protein>
    <submittedName>
        <fullName evidence="3">SDR family oxidoreductase</fullName>
    </submittedName>
</protein>
<reference evidence="3" key="1">
    <citation type="submission" date="2021-04" db="EMBL/GenBank/DDBJ databases">
        <title>Biosynthetic gene clusters of Dactylosporangioum roseum.</title>
        <authorList>
            <person name="Hartkoorn R.C."/>
            <person name="Beaudoing E."/>
            <person name="Hot D."/>
            <person name="Moureu S."/>
        </authorList>
    </citation>
    <scope>NUCLEOTIDE SEQUENCE</scope>
    <source>
        <strain evidence="3">NRRL B-16295</strain>
    </source>
</reference>
<evidence type="ECO:0000313" key="2">
    <source>
        <dbReference type="EMBL" id="UWZ34692.1"/>
    </source>
</evidence>
<dbReference type="EMBL" id="CP073721">
    <property type="protein sequence ID" value="UWZ34692.1"/>
    <property type="molecule type" value="Genomic_DNA"/>
</dbReference>
<organism evidence="3 4">
    <name type="scientific">Dactylosporangium roseum</name>
    <dbReference type="NCBI Taxonomy" id="47989"/>
    <lineage>
        <taxon>Bacteria</taxon>
        <taxon>Bacillati</taxon>
        <taxon>Actinomycetota</taxon>
        <taxon>Actinomycetes</taxon>
        <taxon>Micromonosporales</taxon>
        <taxon>Micromonosporaceae</taxon>
        <taxon>Dactylosporangium</taxon>
    </lineage>
</organism>
<dbReference type="PRINTS" id="PR00081">
    <property type="entry name" value="GDHRDH"/>
</dbReference>
<evidence type="ECO:0000256" key="1">
    <source>
        <dbReference type="ARBA" id="ARBA00006484"/>
    </source>
</evidence>
<proteinExistence type="inferred from homology"/>
<dbReference type="PANTHER" id="PTHR43975:SF2">
    <property type="entry name" value="EG:BACR7A4.14 PROTEIN-RELATED"/>
    <property type="match status" value="1"/>
</dbReference>
<dbReference type="EMBL" id="CP073721">
    <property type="protein sequence ID" value="UWZ39483.1"/>
    <property type="molecule type" value="Genomic_DNA"/>
</dbReference>
<dbReference type="PANTHER" id="PTHR43975">
    <property type="entry name" value="ZGC:101858"/>
    <property type="match status" value="1"/>
</dbReference>
<dbReference type="Gene3D" id="3.40.50.720">
    <property type="entry name" value="NAD(P)-binding Rossmann-like Domain"/>
    <property type="match status" value="1"/>
</dbReference>
<dbReference type="PROSITE" id="PS00061">
    <property type="entry name" value="ADH_SHORT"/>
    <property type="match status" value="1"/>
</dbReference>
<evidence type="ECO:0000313" key="4">
    <source>
        <dbReference type="Proteomes" id="UP001058271"/>
    </source>
</evidence>
<dbReference type="InterPro" id="IPR036291">
    <property type="entry name" value="NAD(P)-bd_dom_sf"/>
</dbReference>
<name>A0ABY5ZFM7_9ACTN</name>
<dbReference type="RefSeq" id="WP_260724024.1">
    <property type="nucleotide sequence ID" value="NZ_CP073721.1"/>
</dbReference>
<dbReference type="InterPro" id="IPR020904">
    <property type="entry name" value="Sc_DH/Rdtase_CS"/>
</dbReference>
<gene>
    <name evidence="3" type="ORF">Drose_15325</name>
    <name evidence="2" type="ORF">Drose_26225</name>
</gene>
<dbReference type="CDD" id="cd05233">
    <property type="entry name" value="SDR_c"/>
    <property type="match status" value="1"/>
</dbReference>
<sequence>MLSPASRPVALITGGTSGIGLATARLLAKEHTVVVTGRNPDTLANARRELPGDALVLAADARSLADADQVVAEVTERFARVGVLFLNAGVGAMLPVAAVDEAVYDEHFDVNVKGQVFLLQKVLPLLAEGSSVVFNAALGVHRALPDWSVYAAAKGAVLSFMQAAAVELAPRGIRVNAVSPGPIETPALGKLGLGGDALAEWRAAVSARVPLGRVGSGADVAQVVTFLASPAAAFVTGADIAVDGGMRIA</sequence>
<keyword evidence="4" id="KW-1185">Reference proteome</keyword>
<dbReference type="SUPFAM" id="SSF51735">
    <property type="entry name" value="NAD(P)-binding Rossmann-fold domains"/>
    <property type="match status" value="1"/>
</dbReference>
<dbReference type="InterPro" id="IPR002347">
    <property type="entry name" value="SDR_fam"/>
</dbReference>
<dbReference type="Pfam" id="PF13561">
    <property type="entry name" value="adh_short_C2"/>
    <property type="match status" value="1"/>
</dbReference>
<dbReference type="Proteomes" id="UP001058271">
    <property type="component" value="Chromosome"/>
</dbReference>
<comment type="similarity">
    <text evidence="1">Belongs to the short-chain dehydrogenases/reductases (SDR) family.</text>
</comment>